<dbReference type="Gene3D" id="3.40.50.300">
    <property type="entry name" value="P-loop containing nucleotide triphosphate hydrolases"/>
    <property type="match status" value="1"/>
</dbReference>
<dbReference type="SUPFAM" id="SSF48403">
    <property type="entry name" value="Ankyrin repeat"/>
    <property type="match status" value="2"/>
</dbReference>
<name>S8AVG4_DACHA</name>
<dbReference type="InterPro" id="IPR036770">
    <property type="entry name" value="Ankyrin_rpt-contain_sf"/>
</dbReference>
<dbReference type="CDD" id="cd12885">
    <property type="entry name" value="SPRY_RanBP_like"/>
    <property type="match status" value="1"/>
</dbReference>
<dbReference type="eggNOG" id="KOG1477">
    <property type="taxonomic scope" value="Eukaryota"/>
</dbReference>
<organism evidence="4 5">
    <name type="scientific">Dactylellina haptotyla (strain CBS 200.50)</name>
    <name type="common">Nematode-trapping fungus</name>
    <name type="synonym">Monacrosporium haptotylum</name>
    <dbReference type="NCBI Taxonomy" id="1284197"/>
    <lineage>
        <taxon>Eukaryota</taxon>
        <taxon>Fungi</taxon>
        <taxon>Dikarya</taxon>
        <taxon>Ascomycota</taxon>
        <taxon>Pezizomycotina</taxon>
        <taxon>Orbiliomycetes</taxon>
        <taxon>Orbiliales</taxon>
        <taxon>Orbiliaceae</taxon>
        <taxon>Dactylellina</taxon>
    </lineage>
</organism>
<dbReference type="PROSITE" id="PS50297">
    <property type="entry name" value="ANK_REP_REGION"/>
    <property type="match status" value="1"/>
</dbReference>
<sequence length="1636" mass="182993">MGDNTSQTALASPCWARGKEIFFKALTEGKHPPSKEEIQKFLKDNASLDTAMGDCKKLQDSADAQYHQKPAGKILGKIIKTMSIVKEVADPFLSYAPESVSIAWFAISSIIQVGAQDMENCDIIFAACNSITSILLTCRLYENRYSKKAETSIKDNSIGSSEVEAKIIGNIPDVIAAILDFSWHVIRVIKELLSPKIKEKIAGIEEGYAALRVVAGDAFQERIMDMVDDLRQGMKQDREELKDLFFPALDDIRSKLNDISSIKSSLEVTKLREQFQLKRASLRPSVTHLQLFQATFDPVSRFEDHICQWIFSDTVYQNWETKSLPLEDDTEMSPEEKELRHEASLRPRVPNVLYIQARPGFGKSVAVASTLRRIIKTHPDSVVCYFFFKQGDNTTQSALSALASLAAQLFDDRYTHTEEELRSVMTAFDQARGEQEEGHDSVLSTAVLKAIIKGLSKAIKKQIYLVVDALDECADQEAEGFVSFLSDVASDGSFKVLMSSRENEALEKSFHDDITSGNQPQANTESEAGGIKSVCTVAAKAIILNITEELNSNDMEIFLKSSLERIMSHRSAKASSVSDKTQAAQEKETLKIVKNIKEKANGMFTYAAMVIANLEQPSRLTLAQKLKKLPNGMNDLYHQRMESLSLEEKRLVSEALRYLVWGFGNLTTIEIAENFKRIYDASFEDQEVAAADDLSSNEPTTEKYDPSADPEILETIYHLTKCGRDFFKFSNNQKDIDVVHKTVRDWVKAEAEKKAELQAANSVEVPSFVVNEKGELKMMVSIPSTRIVDSSIVDSTDLQSERDAHLDIAISILTSLTSPKFLKRYFQDTIDGLRWTARKGTSAETLEDLEGSPSSRKVTRSFAIEDYEAKKETRYEIKHLVDHIRALEKLWPKEDRKGPKWSLFWEKFNTFISPTENCFQVWTAELVKYQSDSPEEENWKAALACKPIHFATEKGLVMVLDFLITTKGADPNEPDPYGTSPLILSFYYPDATQFLLEHGADGKADCQGSTTFLRYLSICLGGLMSGEKDIRSAKICKLFIDSGVDVNARENGDGISPLDTATAIGSVDFVKMIMSQPNINLHTYDESNRSSLHWATTNLGIEVPEEDRRKIMEMLLDAGLDPNHQDADSTGSLAYAVRCQAKSCVELLLQHGADANDDDVQGATALHYIAAQYLGRERSEIAIGIMRLLLMYEADLEKEDVTGMPAIYYAALLGYESTFMLLIREYKKRYGEEDRSYLLKKYGPSESTLLHAAVQNGNHGLAITKYLFEMWTEEQKKEMIHHNASDGPNALFYAAAAGNTDTVKLLLDLGADLGAQASGANILEMCMMMWARSTRKMAGCSKEHVEKQKSFEEVCVLLMDRAPELVTGRSQEDFLAIAIRRWSEPILTKIGDIGVKIDITDDNNWSAFEHAYANRRLKEAMKFPLFAEWRKTPGRKPQETTVPSKLKLILTNNIFTLSEDCLGFETIEGYPEKQDKSIEYCQQIQANCAVPAHKPVFYWEIKLEESTPNDFYLGFTSDLAFGRNPPGHIFARCETYSINANGSLYSSTFAKSENATSIVPTIFAPEGTASFGKGDVIGSGYSMETGVIFYTLNGRYLGGVFKDVRGRLYPALGTTASCKGRVNFGTEPFVFEEMNT</sequence>
<dbReference type="Pfam" id="PF12796">
    <property type="entry name" value="Ank_2"/>
    <property type="match status" value="2"/>
</dbReference>
<gene>
    <name evidence="4" type="ORF">H072_946</name>
</gene>
<reference evidence="5" key="2">
    <citation type="submission" date="2013-04" db="EMBL/GenBank/DDBJ databases">
        <title>Genomic mechanisms accounting for the adaptation to parasitism in nematode-trapping fungi.</title>
        <authorList>
            <person name="Ahren D.G."/>
        </authorList>
    </citation>
    <scope>NUCLEOTIDE SEQUENCE [LARGE SCALE GENOMIC DNA]</scope>
    <source>
        <strain evidence="5">CBS 200.50</strain>
    </source>
</reference>
<dbReference type="InterPro" id="IPR001870">
    <property type="entry name" value="B30.2/SPRY"/>
</dbReference>
<dbReference type="InterPro" id="IPR013320">
    <property type="entry name" value="ConA-like_dom_sf"/>
</dbReference>
<dbReference type="Pfam" id="PF24883">
    <property type="entry name" value="NPHP3_N"/>
    <property type="match status" value="1"/>
</dbReference>
<protein>
    <recommendedName>
        <fullName evidence="3">B30.2/SPRY domain-containing protein</fullName>
    </recommendedName>
</protein>
<reference evidence="4 5" key="1">
    <citation type="journal article" date="2013" name="PLoS Genet.">
        <title>Genomic mechanisms accounting for the adaptation to parasitism in nematode-trapping fungi.</title>
        <authorList>
            <person name="Meerupati T."/>
            <person name="Andersson K.M."/>
            <person name="Friman E."/>
            <person name="Kumar D."/>
            <person name="Tunlid A."/>
            <person name="Ahren D."/>
        </authorList>
    </citation>
    <scope>NUCLEOTIDE SEQUENCE [LARGE SCALE GENOMIC DNA]</scope>
    <source>
        <strain evidence="4 5">CBS 200.50</strain>
    </source>
</reference>
<keyword evidence="1" id="KW-0677">Repeat</keyword>
<evidence type="ECO:0000256" key="1">
    <source>
        <dbReference type="ARBA" id="ARBA00022737"/>
    </source>
</evidence>
<evidence type="ECO:0000313" key="5">
    <source>
        <dbReference type="Proteomes" id="UP000015100"/>
    </source>
</evidence>
<dbReference type="PROSITE" id="PS50088">
    <property type="entry name" value="ANK_REPEAT"/>
    <property type="match status" value="1"/>
</dbReference>
<keyword evidence="5" id="KW-1185">Reference proteome</keyword>
<dbReference type="EMBL" id="AQGS01000024">
    <property type="protein sequence ID" value="EPS44961.1"/>
    <property type="molecule type" value="Genomic_DNA"/>
</dbReference>
<dbReference type="InterPro" id="IPR056884">
    <property type="entry name" value="NPHP3-like_N"/>
</dbReference>
<dbReference type="Gene3D" id="1.25.40.20">
    <property type="entry name" value="Ankyrin repeat-containing domain"/>
    <property type="match status" value="2"/>
</dbReference>
<dbReference type="SMART" id="SM00449">
    <property type="entry name" value="SPRY"/>
    <property type="match status" value="1"/>
</dbReference>
<dbReference type="SUPFAM" id="SSF49899">
    <property type="entry name" value="Concanavalin A-like lectins/glucanases"/>
    <property type="match status" value="1"/>
</dbReference>
<dbReference type="InterPro" id="IPR044736">
    <property type="entry name" value="Gid1/RanBPM/SPLA_SPRY"/>
</dbReference>
<dbReference type="Proteomes" id="UP000015100">
    <property type="component" value="Unassembled WGS sequence"/>
</dbReference>
<proteinExistence type="predicted"/>
<dbReference type="SMART" id="SM00248">
    <property type="entry name" value="ANK"/>
    <property type="match status" value="9"/>
</dbReference>
<keyword evidence="2" id="KW-0040">ANK repeat</keyword>
<dbReference type="STRING" id="1284197.S8AVG4"/>
<feature type="repeat" description="ANK" evidence="2">
    <location>
        <begin position="1286"/>
        <end position="1318"/>
    </location>
</feature>
<dbReference type="PROSITE" id="PS50188">
    <property type="entry name" value="B302_SPRY"/>
    <property type="match status" value="1"/>
</dbReference>
<comment type="caution">
    <text evidence="4">The sequence shown here is derived from an EMBL/GenBank/DDBJ whole genome shotgun (WGS) entry which is preliminary data.</text>
</comment>
<dbReference type="InterPro" id="IPR027417">
    <property type="entry name" value="P-loop_NTPase"/>
</dbReference>
<dbReference type="Gene3D" id="2.60.120.920">
    <property type="match status" value="1"/>
</dbReference>
<dbReference type="Pfam" id="PF00622">
    <property type="entry name" value="SPRY"/>
    <property type="match status" value="1"/>
</dbReference>
<dbReference type="HOGENOM" id="CLU_002709_0_0_1"/>
<evidence type="ECO:0000256" key="2">
    <source>
        <dbReference type="PROSITE-ProRule" id="PRU00023"/>
    </source>
</evidence>
<dbReference type="PANTHER" id="PTHR10039">
    <property type="entry name" value="AMELOGENIN"/>
    <property type="match status" value="1"/>
</dbReference>
<dbReference type="PANTHER" id="PTHR10039:SF17">
    <property type="entry name" value="FUNGAL STAND N-TERMINAL GOODBYE DOMAIN-CONTAINING PROTEIN-RELATED"/>
    <property type="match status" value="1"/>
</dbReference>
<dbReference type="OrthoDB" id="341259at2759"/>
<dbReference type="eggNOG" id="KOG0504">
    <property type="taxonomic scope" value="Eukaryota"/>
</dbReference>
<evidence type="ECO:0000313" key="4">
    <source>
        <dbReference type="EMBL" id="EPS44961.1"/>
    </source>
</evidence>
<dbReference type="InterPro" id="IPR003877">
    <property type="entry name" value="SPRY_dom"/>
</dbReference>
<accession>S8AVG4</accession>
<dbReference type="InterPro" id="IPR043136">
    <property type="entry name" value="B30.2/SPRY_sf"/>
</dbReference>
<dbReference type="InterPro" id="IPR002110">
    <property type="entry name" value="Ankyrin_rpt"/>
</dbReference>
<evidence type="ECO:0000259" key="3">
    <source>
        <dbReference type="PROSITE" id="PS50188"/>
    </source>
</evidence>
<feature type="domain" description="B30.2/SPRY" evidence="3">
    <location>
        <begin position="1424"/>
        <end position="1629"/>
    </location>
</feature>